<dbReference type="NCBIfam" id="NF041497">
    <property type="entry name" value="MobV"/>
    <property type="match status" value="1"/>
</dbReference>
<evidence type="ECO:0000256" key="2">
    <source>
        <dbReference type="SAM" id="Coils"/>
    </source>
</evidence>
<name>A0A076YW68_STRAG</name>
<dbReference type="Pfam" id="PF01076">
    <property type="entry name" value="Mob_Pre"/>
    <property type="match status" value="1"/>
</dbReference>
<proteinExistence type="inferred from homology"/>
<dbReference type="RefSeq" id="WP_000122836.1">
    <property type="nucleotide sequence ID" value="NZ_AP018935.1"/>
</dbReference>
<reference evidence="3 4" key="1">
    <citation type="journal article" date="2015" name="PLoS ONE">
        <title>Genomic analysis reveals the molecular basis for capsule loss in the group B streptococcus population.</title>
        <authorList>
            <consortium name="DEVANI Consortium"/>
            <person name="Rosini R."/>
            <person name="Campisi E."/>
            <person name="De Chiara M."/>
            <person name="Tettelin H."/>
            <person name="Rinaudo D."/>
            <person name="Toniolo C."/>
            <person name="Metruccio M."/>
            <person name="Guidotti S."/>
            <person name="Sorensen U.B."/>
            <person name="Kilian M."/>
            <person name="Ramirez M."/>
            <person name="Janulczyk R."/>
            <person name="Donati C."/>
            <person name="Grandi G."/>
            <person name="Margarit I."/>
        </authorList>
    </citation>
    <scope>NUCLEOTIDE SEQUENCE [LARGE SCALE GENOMIC DNA]</scope>
    <source>
        <strain evidence="3 4">ES-PW-063</strain>
    </source>
</reference>
<dbReference type="OMA" id="SAYFHNH"/>
<gene>
    <name evidence="3" type="ORF">WA45_02640</name>
</gene>
<dbReference type="EMBL" id="LCVB01000015">
    <property type="protein sequence ID" value="KLJ30465.1"/>
    <property type="molecule type" value="Genomic_DNA"/>
</dbReference>
<accession>A0A076YW68</accession>
<evidence type="ECO:0000313" key="4">
    <source>
        <dbReference type="Proteomes" id="UP000035174"/>
    </source>
</evidence>
<dbReference type="Gene3D" id="3.30.930.30">
    <property type="match status" value="1"/>
</dbReference>
<feature type="coiled-coil region" evidence="2">
    <location>
        <begin position="312"/>
        <end position="370"/>
    </location>
</feature>
<dbReference type="GO" id="GO:0006310">
    <property type="term" value="P:DNA recombination"/>
    <property type="evidence" value="ECO:0007669"/>
    <property type="project" value="InterPro"/>
</dbReference>
<sequence length="418" mass="48671">MSYVVARMAKYKSGQLTAIYNHNERIFKNHSNKEIDVEKSHLNYELTNRDQAQNYHKQIKEHINENRLSTRGVRKDAILCNEWIITSDKTFFNSLDEKQTREFFDTAKDYFAEKYGDANIAYARVHLDESTPHMHLGIVPMKNGKLSSKALFGNKEKLVAIQDELPKYLNEHGFNLQRGEIGSKKKHLETAEFKEKQRLLDNADRKLADKHEELKALDDKISNVNDTIADKESRLKELEAKEWDAVGDLKQYELEKQSLAESIEDIKDIELLQLDRIQKEDLVKQSFDGKLKMDKETYNRLFQTASKHASSNAELKRDLVKAQSQNNHLSRELLNHRKTAEKNIKLSQENRKLKDKVKMLDEQVKILNKSLSVWKEKAKEFMPKQVYRETLSIINTLNPIGLAKTAIRQVKKMVDSNS</sequence>
<protein>
    <submittedName>
        <fullName evidence="3">Recombinase</fullName>
    </submittedName>
</protein>
<dbReference type="InterPro" id="IPR001668">
    <property type="entry name" value="Mob_Pre"/>
</dbReference>
<dbReference type="AlphaFoldDB" id="A0A076YW68"/>
<organism evidence="3 4">
    <name type="scientific">Streptococcus agalactiae</name>
    <dbReference type="NCBI Taxonomy" id="1311"/>
    <lineage>
        <taxon>Bacteria</taxon>
        <taxon>Bacillati</taxon>
        <taxon>Bacillota</taxon>
        <taxon>Bacilli</taxon>
        <taxon>Lactobacillales</taxon>
        <taxon>Streptococcaceae</taxon>
        <taxon>Streptococcus</taxon>
    </lineage>
</organism>
<dbReference type="GO" id="GO:0003677">
    <property type="term" value="F:DNA binding"/>
    <property type="evidence" value="ECO:0007669"/>
    <property type="project" value="InterPro"/>
</dbReference>
<comment type="caution">
    <text evidence="3">The sequence shown here is derived from an EMBL/GenBank/DDBJ whole genome shotgun (WGS) entry which is preliminary data.</text>
</comment>
<comment type="similarity">
    <text evidence="1">Belongs to the plasmid mobilization pre family.</text>
</comment>
<evidence type="ECO:0000313" key="3">
    <source>
        <dbReference type="EMBL" id="KLJ30465.1"/>
    </source>
</evidence>
<feature type="coiled-coil region" evidence="2">
    <location>
        <begin position="193"/>
        <end position="269"/>
    </location>
</feature>
<dbReference type="CDD" id="cd17242">
    <property type="entry name" value="MobM_relaxase"/>
    <property type="match status" value="1"/>
</dbReference>
<evidence type="ECO:0000256" key="1">
    <source>
        <dbReference type="ARBA" id="ARBA00010657"/>
    </source>
</evidence>
<dbReference type="Proteomes" id="UP000035174">
    <property type="component" value="Unassembled WGS sequence"/>
</dbReference>
<keyword evidence="2" id="KW-0175">Coiled coil</keyword>